<dbReference type="Gene3D" id="1.20.120.1630">
    <property type="match status" value="1"/>
</dbReference>
<dbReference type="GeneID" id="95579694"/>
<keyword evidence="3" id="KW-1185">Reference proteome</keyword>
<dbReference type="AlphaFoldDB" id="A0A430B9L5"/>
<evidence type="ECO:0000313" key="3">
    <source>
        <dbReference type="Proteomes" id="UP000288028"/>
    </source>
</evidence>
<dbReference type="EMBL" id="NGKB01000001">
    <property type="protein sequence ID" value="RSU16942.1"/>
    <property type="molecule type" value="Genomic_DNA"/>
</dbReference>
<gene>
    <name evidence="2" type="ORF">CBF28_01780</name>
</gene>
<dbReference type="RefSeq" id="WP_126791283.1">
    <property type="nucleotide sequence ID" value="NZ_CP060720.1"/>
</dbReference>
<evidence type="ECO:0000256" key="1">
    <source>
        <dbReference type="SAM" id="Phobius"/>
    </source>
</evidence>
<evidence type="ECO:0000313" key="2">
    <source>
        <dbReference type="EMBL" id="RSU16942.1"/>
    </source>
</evidence>
<feature type="transmembrane region" description="Helical" evidence="1">
    <location>
        <begin position="109"/>
        <end position="128"/>
    </location>
</feature>
<keyword evidence="1" id="KW-0472">Membrane</keyword>
<sequence>MDIKKILKEKKIITSFILLAMLVEVWILFTFSERNYERVLFFIALFIYQVRFIYLIWFLKPNRLTFQASSSQKKPFLMDYTLNSLFFIVFPFGYTFLHETFFVKWNLGGKWQLFFFCLYIIGTFITMFSEYQRKKIKELEPDANYRLRGMFKSAICINYFGEILALPSLFYLSSGSIIIFIVIFVQQVLDFSFVQIPRQESYIRKNYPEEAEKILSQKKLIPFIY</sequence>
<name>A0A430B9L5_9ENTE</name>
<protein>
    <recommendedName>
        <fullName evidence="4">Steroid 5-alpha reductase C-terminal domain-containing protein</fullName>
    </recommendedName>
</protein>
<evidence type="ECO:0008006" key="4">
    <source>
        <dbReference type="Google" id="ProtNLM"/>
    </source>
</evidence>
<feature type="transmembrane region" description="Helical" evidence="1">
    <location>
        <begin position="80"/>
        <end position="97"/>
    </location>
</feature>
<dbReference type="OrthoDB" id="9779233at2"/>
<keyword evidence="1" id="KW-0812">Transmembrane</keyword>
<reference evidence="2 3" key="1">
    <citation type="submission" date="2017-05" db="EMBL/GenBank/DDBJ databases">
        <title>Vagococcus spp. assemblies.</title>
        <authorList>
            <person name="Gulvik C.A."/>
        </authorList>
    </citation>
    <scope>NUCLEOTIDE SEQUENCE [LARGE SCALE GENOMIC DNA]</scope>
    <source>
        <strain evidence="2 3">SS1714</strain>
    </source>
</reference>
<keyword evidence="1" id="KW-1133">Transmembrane helix</keyword>
<dbReference type="Proteomes" id="UP000288028">
    <property type="component" value="Unassembled WGS sequence"/>
</dbReference>
<organism evidence="2 3">
    <name type="scientific">Vagococcus carniphilus</name>
    <dbReference type="NCBI Taxonomy" id="218144"/>
    <lineage>
        <taxon>Bacteria</taxon>
        <taxon>Bacillati</taxon>
        <taxon>Bacillota</taxon>
        <taxon>Bacilli</taxon>
        <taxon>Lactobacillales</taxon>
        <taxon>Enterococcaceae</taxon>
        <taxon>Vagococcus</taxon>
    </lineage>
</organism>
<comment type="caution">
    <text evidence="2">The sequence shown here is derived from an EMBL/GenBank/DDBJ whole genome shotgun (WGS) entry which is preliminary data.</text>
</comment>
<proteinExistence type="predicted"/>
<feature type="transmembrane region" description="Helical" evidence="1">
    <location>
        <begin position="38"/>
        <end position="59"/>
    </location>
</feature>
<feature type="transmembrane region" description="Helical" evidence="1">
    <location>
        <begin position="12"/>
        <end position="32"/>
    </location>
</feature>
<accession>A0A430B9L5</accession>